<dbReference type="InterPro" id="IPR021130">
    <property type="entry name" value="PRib-ATP_PPHydrolase-like"/>
</dbReference>
<dbReference type="InterPro" id="IPR008179">
    <property type="entry name" value="HisE"/>
</dbReference>
<dbReference type="PANTHER" id="PTHR42945:SF1">
    <property type="entry name" value="HISTIDINE BIOSYNTHESIS BIFUNCTIONAL PROTEIN HIS7"/>
    <property type="match status" value="1"/>
</dbReference>
<keyword evidence="6" id="KW-0547">Nucleotide-binding</keyword>
<dbReference type="EMBL" id="SDPW01000001">
    <property type="protein sequence ID" value="RXZ54360.1"/>
    <property type="molecule type" value="Genomic_DNA"/>
</dbReference>
<evidence type="ECO:0000256" key="9">
    <source>
        <dbReference type="ARBA" id="ARBA00023102"/>
    </source>
</evidence>
<dbReference type="GO" id="GO:0005524">
    <property type="term" value="F:ATP binding"/>
    <property type="evidence" value="ECO:0007669"/>
    <property type="project" value="UniProtKB-KW"/>
</dbReference>
<comment type="caution">
    <text evidence="10">The sequence shown here is derived from an EMBL/GenBank/DDBJ whole genome shotgun (WGS) entry which is preliminary data.</text>
</comment>
<dbReference type="GO" id="GO:0000105">
    <property type="term" value="P:L-histidine biosynthetic process"/>
    <property type="evidence" value="ECO:0007669"/>
    <property type="project" value="UniProtKB-UniPathway"/>
</dbReference>
<evidence type="ECO:0000256" key="2">
    <source>
        <dbReference type="ARBA" id="ARBA00005204"/>
    </source>
</evidence>
<evidence type="ECO:0000256" key="3">
    <source>
        <dbReference type="ARBA" id="ARBA00012414"/>
    </source>
</evidence>
<dbReference type="RefSeq" id="WP_129424654.1">
    <property type="nucleotide sequence ID" value="NZ_SDPW01000001.1"/>
</dbReference>
<dbReference type="Proteomes" id="UP000293345">
    <property type="component" value="Unassembled WGS sequence"/>
</dbReference>
<evidence type="ECO:0000256" key="1">
    <source>
        <dbReference type="ARBA" id="ARBA00001460"/>
    </source>
</evidence>
<dbReference type="CDD" id="cd11534">
    <property type="entry name" value="NTP-PPase_HisIE_like"/>
    <property type="match status" value="1"/>
</dbReference>
<evidence type="ECO:0000256" key="4">
    <source>
        <dbReference type="ARBA" id="ARBA00013336"/>
    </source>
</evidence>
<evidence type="ECO:0000256" key="6">
    <source>
        <dbReference type="ARBA" id="ARBA00022741"/>
    </source>
</evidence>
<dbReference type="UniPathway" id="UPA00031">
    <property type="reaction ID" value="UER00007"/>
</dbReference>
<dbReference type="EC" id="3.6.1.31" evidence="3"/>
<reference evidence="10 11" key="1">
    <citation type="submission" date="2019-01" db="EMBL/GenBank/DDBJ databases">
        <title>Senegalimassilia sp. nov. KGMB04484 isolated human feces.</title>
        <authorList>
            <person name="Han K.-I."/>
            <person name="Kim J.-S."/>
            <person name="Lee K.C."/>
            <person name="Suh M.K."/>
            <person name="Eom M.K."/>
            <person name="Lee J.H."/>
            <person name="Park S.-H."/>
            <person name="Kang S.W."/>
            <person name="Park J.-E."/>
            <person name="Oh B.S."/>
            <person name="Yu S.Y."/>
            <person name="Choi S.-H."/>
            <person name="Lee D.H."/>
            <person name="Yoon H."/>
            <person name="Kim B.-Y."/>
            <person name="Lee J.H."/>
            <person name="Lee J.-S."/>
        </authorList>
    </citation>
    <scope>NUCLEOTIDE SEQUENCE [LARGE SCALE GENOMIC DNA]</scope>
    <source>
        <strain evidence="10 11">KGMB04484</strain>
    </source>
</reference>
<dbReference type="Gene3D" id="1.10.287.1080">
    <property type="entry name" value="MazG-like"/>
    <property type="match status" value="1"/>
</dbReference>
<keyword evidence="9" id="KW-0368">Histidine biosynthesis</keyword>
<keyword evidence="8" id="KW-0067">ATP-binding</keyword>
<accession>A0A4Q2K247</accession>
<keyword evidence="7" id="KW-0378">Hydrolase</keyword>
<evidence type="ECO:0000256" key="7">
    <source>
        <dbReference type="ARBA" id="ARBA00022801"/>
    </source>
</evidence>
<dbReference type="PANTHER" id="PTHR42945">
    <property type="entry name" value="HISTIDINE BIOSYNTHESIS BIFUNCTIONAL PROTEIN"/>
    <property type="match status" value="1"/>
</dbReference>
<proteinExistence type="predicted"/>
<name>A0A4Q2K247_9ACTN</name>
<evidence type="ECO:0000313" key="11">
    <source>
        <dbReference type="Proteomes" id="UP000293345"/>
    </source>
</evidence>
<evidence type="ECO:0000313" key="10">
    <source>
        <dbReference type="EMBL" id="RXZ54360.1"/>
    </source>
</evidence>
<dbReference type="Pfam" id="PF01503">
    <property type="entry name" value="PRA-PH"/>
    <property type="match status" value="1"/>
</dbReference>
<evidence type="ECO:0000256" key="8">
    <source>
        <dbReference type="ARBA" id="ARBA00022840"/>
    </source>
</evidence>
<dbReference type="SUPFAM" id="SSF101386">
    <property type="entry name" value="all-alpha NTP pyrophosphatases"/>
    <property type="match status" value="1"/>
</dbReference>
<organism evidence="10 11">
    <name type="scientific">Senegalimassilia faecalis</name>
    <dbReference type="NCBI Taxonomy" id="2509433"/>
    <lineage>
        <taxon>Bacteria</taxon>
        <taxon>Bacillati</taxon>
        <taxon>Actinomycetota</taxon>
        <taxon>Coriobacteriia</taxon>
        <taxon>Coriobacteriales</taxon>
        <taxon>Coriobacteriaceae</taxon>
        <taxon>Senegalimassilia</taxon>
    </lineage>
</organism>
<keyword evidence="5" id="KW-0028">Amino-acid biosynthesis</keyword>
<comment type="catalytic activity">
    <reaction evidence="1">
        <text>1-(5-phospho-beta-D-ribosyl)-ATP + H2O = 1-(5-phospho-beta-D-ribosyl)-5'-AMP + diphosphate + H(+)</text>
        <dbReference type="Rhea" id="RHEA:22828"/>
        <dbReference type="ChEBI" id="CHEBI:15377"/>
        <dbReference type="ChEBI" id="CHEBI:15378"/>
        <dbReference type="ChEBI" id="CHEBI:33019"/>
        <dbReference type="ChEBI" id="CHEBI:59457"/>
        <dbReference type="ChEBI" id="CHEBI:73183"/>
        <dbReference type="EC" id="3.6.1.31"/>
    </reaction>
</comment>
<sequence length="161" mass="17344">MSEKTYIPAGEQGQVPASQIGATLEALAGTIHARRNAGDESYTHRLLTGNADSPLKKVVEESNEVALAAKDVEAARALLAGVSGHEGSHSGMVEAFAKQADAACDHLRYEAADVVYHLLVVLERYGIDIDEFAAELNNRMTDEERPAGAVRLHEEHVKRGK</sequence>
<gene>
    <name evidence="10" type="ORF">ET524_07620</name>
</gene>
<dbReference type="GO" id="GO:0004636">
    <property type="term" value="F:phosphoribosyl-ATP diphosphatase activity"/>
    <property type="evidence" value="ECO:0007669"/>
    <property type="project" value="UniProtKB-EC"/>
</dbReference>
<evidence type="ECO:0000256" key="5">
    <source>
        <dbReference type="ARBA" id="ARBA00022605"/>
    </source>
</evidence>
<comment type="pathway">
    <text evidence="2">Amino-acid biosynthesis; L-histidine biosynthesis; L-histidine from 5-phospho-alpha-D-ribose 1-diphosphate: step 2/9.</text>
</comment>
<protein>
    <recommendedName>
        <fullName evidence="4">Phosphoribosyl-ATP pyrophosphatase</fullName>
        <ecNumber evidence="3">3.6.1.31</ecNumber>
    </recommendedName>
</protein>
<dbReference type="AlphaFoldDB" id="A0A4Q2K247"/>
<keyword evidence="11" id="KW-1185">Reference proteome</keyword>
<dbReference type="OrthoDB" id="3176443at2"/>